<evidence type="ECO:0000313" key="2">
    <source>
        <dbReference type="Proteomes" id="UP000757540"/>
    </source>
</evidence>
<protein>
    <submittedName>
        <fullName evidence="1">Uncharacterized protein</fullName>
    </submittedName>
</protein>
<proteinExistence type="predicted"/>
<evidence type="ECO:0000313" key="1">
    <source>
        <dbReference type="EMBL" id="NOV95622.1"/>
    </source>
</evidence>
<organism evidence="1 2">
    <name type="scientific">Isoptericola halotolerans</name>
    <dbReference type="NCBI Taxonomy" id="300560"/>
    <lineage>
        <taxon>Bacteria</taxon>
        <taxon>Bacillati</taxon>
        <taxon>Actinomycetota</taxon>
        <taxon>Actinomycetes</taxon>
        <taxon>Micrococcales</taxon>
        <taxon>Promicromonosporaceae</taxon>
        <taxon>Isoptericola</taxon>
    </lineage>
</organism>
<comment type="caution">
    <text evidence="1">The sequence shown here is derived from an EMBL/GenBank/DDBJ whole genome shotgun (WGS) entry which is preliminary data.</text>
</comment>
<reference evidence="1 2" key="1">
    <citation type="submission" date="2020-05" db="EMBL/GenBank/DDBJ databases">
        <title>Genomic Encyclopedia of Type Strains, Phase III (KMG-III): the genomes of soil and plant-associated and newly described type strains.</title>
        <authorList>
            <person name="Whitman W."/>
        </authorList>
    </citation>
    <scope>NUCLEOTIDE SEQUENCE [LARGE SCALE GENOMIC DNA]</scope>
    <source>
        <strain evidence="1 2">KCTC 19046</strain>
    </source>
</reference>
<accession>A0ABX1ZYD7</accession>
<keyword evidence="2" id="KW-1185">Reference proteome</keyword>
<gene>
    <name evidence="1" type="ORF">HDG69_000175</name>
</gene>
<dbReference type="RefSeq" id="WP_171781901.1">
    <property type="nucleotide sequence ID" value="NZ_BAAAML010000002.1"/>
</dbReference>
<dbReference type="Proteomes" id="UP000757540">
    <property type="component" value="Unassembled WGS sequence"/>
</dbReference>
<dbReference type="EMBL" id="JABEZU010000001">
    <property type="protein sequence ID" value="NOV95622.1"/>
    <property type="molecule type" value="Genomic_DNA"/>
</dbReference>
<name>A0ABX1ZYD7_9MICO</name>
<sequence>MTIIARRRRGWRGGVVVPVGTLLLFALVVGSLTWGEPIQRALRERWQPGPWALTESDLPAGAERLPVEPEWVSTVPPHEPAPWRLPGLRYLHSPDLVRRWMPVTGTPGVTAVSGVRHGSVSVYTSVIAHASWYPASHPVGDVYAGSLTERTWPEGVMEQAADAGVTLSSPQRIGEHALDDGDDLAPGWDDYTERAEDEKGYAGFTGIETDPSTGARQRVTVAMTAVSGAVVLVATLAPAHADVPAELEIDALVDRVATKIEAAPPQRH</sequence>